<dbReference type="NCBIfam" id="TIGR01727">
    <property type="entry name" value="oligo_HPY"/>
    <property type="match status" value="1"/>
</dbReference>
<dbReference type="AlphaFoldDB" id="A0A7C2GWI3"/>
<evidence type="ECO:0000313" key="5">
    <source>
        <dbReference type="EMBL" id="HGK24087.1"/>
    </source>
</evidence>
<dbReference type="GO" id="GO:0005524">
    <property type="term" value="F:ATP binding"/>
    <property type="evidence" value="ECO:0007669"/>
    <property type="project" value="UniProtKB-KW"/>
</dbReference>
<dbReference type="InterPro" id="IPR013563">
    <property type="entry name" value="Oligopep_ABC_C"/>
</dbReference>
<evidence type="ECO:0000259" key="4">
    <source>
        <dbReference type="PROSITE" id="PS50893"/>
    </source>
</evidence>
<dbReference type="PROSITE" id="PS00211">
    <property type="entry name" value="ABC_TRANSPORTER_1"/>
    <property type="match status" value="1"/>
</dbReference>
<organism evidence="5">
    <name type="scientific">Dictyoglomus thermophilum</name>
    <dbReference type="NCBI Taxonomy" id="14"/>
    <lineage>
        <taxon>Bacteria</taxon>
        <taxon>Pseudomonadati</taxon>
        <taxon>Dictyoglomota</taxon>
        <taxon>Dictyoglomia</taxon>
        <taxon>Dictyoglomales</taxon>
        <taxon>Dictyoglomaceae</taxon>
        <taxon>Dictyoglomus</taxon>
    </lineage>
</organism>
<dbReference type="PROSITE" id="PS50893">
    <property type="entry name" value="ABC_TRANSPORTER_2"/>
    <property type="match status" value="1"/>
</dbReference>
<dbReference type="SUPFAM" id="SSF52540">
    <property type="entry name" value="P-loop containing nucleoside triphosphate hydrolases"/>
    <property type="match status" value="1"/>
</dbReference>
<dbReference type="Pfam" id="PF00005">
    <property type="entry name" value="ABC_tran"/>
    <property type="match status" value="1"/>
</dbReference>
<dbReference type="InterPro" id="IPR027417">
    <property type="entry name" value="P-loop_NTPase"/>
</dbReference>
<evidence type="ECO:0000256" key="3">
    <source>
        <dbReference type="ARBA" id="ARBA00022840"/>
    </source>
</evidence>
<gene>
    <name evidence="5" type="ORF">ENU78_06625</name>
</gene>
<keyword evidence="1" id="KW-0813">Transport</keyword>
<dbReference type="GO" id="GO:0015833">
    <property type="term" value="P:peptide transport"/>
    <property type="evidence" value="ECO:0007669"/>
    <property type="project" value="InterPro"/>
</dbReference>
<reference evidence="5" key="1">
    <citation type="journal article" date="2020" name="mSystems">
        <title>Genome- and Community-Level Interaction Insights into Carbon Utilization and Element Cycling Functions of Hydrothermarchaeota in Hydrothermal Sediment.</title>
        <authorList>
            <person name="Zhou Z."/>
            <person name="Liu Y."/>
            <person name="Xu W."/>
            <person name="Pan J."/>
            <person name="Luo Z.H."/>
            <person name="Li M."/>
        </authorList>
    </citation>
    <scope>NUCLEOTIDE SEQUENCE [LARGE SCALE GENOMIC DNA]</scope>
    <source>
        <strain evidence="5">SpSt-70</strain>
    </source>
</reference>
<sequence length="315" mass="35420">MPELLVVKNLKKYFPVRGKLLKAVDNVSFSIEQGETLGLVGESGSGKSTLGRSILRLIEPDDGEIIFDGVDIRKLSGEELRQKRRFMQIIFQDPLASLNPVMTIGQNIEDPLIIHNIGTKEERRRAVEELLEIVGLGRDVIDAFPHEFSGGQQQRVGIARALALNPKFIVADEPVSSLDVSIQAQIVSLLYELKRRFKISYLFISHDLAVVRYLSDKVAVMYLGAMMELAPKEELYQNPLHPYTRALLASVPKMPRDGERQTRFPALKGEVPSPIDLPPGCRFQSRCEYVMDVCRKQEPAFREVSPGHFVACHLV</sequence>
<dbReference type="FunFam" id="3.40.50.300:FF:000016">
    <property type="entry name" value="Oligopeptide ABC transporter ATP-binding component"/>
    <property type="match status" value="1"/>
</dbReference>
<dbReference type="GO" id="GO:0016887">
    <property type="term" value="F:ATP hydrolysis activity"/>
    <property type="evidence" value="ECO:0007669"/>
    <property type="project" value="InterPro"/>
</dbReference>
<keyword evidence="2" id="KW-0547">Nucleotide-binding</keyword>
<dbReference type="InterPro" id="IPR003439">
    <property type="entry name" value="ABC_transporter-like_ATP-bd"/>
</dbReference>
<evidence type="ECO:0000256" key="2">
    <source>
        <dbReference type="ARBA" id="ARBA00022741"/>
    </source>
</evidence>
<dbReference type="InterPro" id="IPR003593">
    <property type="entry name" value="AAA+_ATPase"/>
</dbReference>
<dbReference type="CDD" id="cd03257">
    <property type="entry name" value="ABC_NikE_OppD_transporters"/>
    <property type="match status" value="1"/>
</dbReference>
<keyword evidence="3 5" id="KW-0067">ATP-binding</keyword>
<dbReference type="OMA" id="LAIQMIF"/>
<dbReference type="EMBL" id="DTDV01000017">
    <property type="protein sequence ID" value="HGK24087.1"/>
    <property type="molecule type" value="Genomic_DNA"/>
</dbReference>
<dbReference type="SMART" id="SM00382">
    <property type="entry name" value="AAA"/>
    <property type="match status" value="1"/>
</dbReference>
<evidence type="ECO:0000256" key="1">
    <source>
        <dbReference type="ARBA" id="ARBA00022448"/>
    </source>
</evidence>
<dbReference type="InterPro" id="IPR050319">
    <property type="entry name" value="ABC_transp_ATP-bind"/>
</dbReference>
<dbReference type="PANTHER" id="PTHR43776">
    <property type="entry name" value="TRANSPORT ATP-BINDING PROTEIN"/>
    <property type="match status" value="1"/>
</dbReference>
<dbReference type="InterPro" id="IPR017871">
    <property type="entry name" value="ABC_transporter-like_CS"/>
</dbReference>
<feature type="domain" description="ABC transporter" evidence="4">
    <location>
        <begin position="5"/>
        <end position="248"/>
    </location>
</feature>
<dbReference type="GO" id="GO:0055085">
    <property type="term" value="P:transmembrane transport"/>
    <property type="evidence" value="ECO:0007669"/>
    <property type="project" value="UniProtKB-ARBA"/>
</dbReference>
<accession>A0A7C2GWI3</accession>
<dbReference type="Pfam" id="PF08352">
    <property type="entry name" value="oligo_HPY"/>
    <property type="match status" value="1"/>
</dbReference>
<proteinExistence type="predicted"/>
<dbReference type="Gene3D" id="3.40.50.300">
    <property type="entry name" value="P-loop containing nucleotide triphosphate hydrolases"/>
    <property type="match status" value="1"/>
</dbReference>
<protein>
    <submittedName>
        <fullName evidence="5">ABC transporter ATP-binding protein</fullName>
    </submittedName>
</protein>
<dbReference type="PANTHER" id="PTHR43776:SF12">
    <property type="entry name" value="OLIGOPEPTIDE ABC TRANSPORTER, ATP-BINDING PROTEIN"/>
    <property type="match status" value="1"/>
</dbReference>
<name>A0A7C2GWI3_DICTH</name>
<comment type="caution">
    <text evidence="5">The sequence shown here is derived from an EMBL/GenBank/DDBJ whole genome shotgun (WGS) entry which is preliminary data.</text>
</comment>